<reference evidence="10" key="1">
    <citation type="submission" date="2019-09" db="EMBL/GenBank/DDBJ databases">
        <title>Bird 10,000 Genomes (B10K) Project - Family phase.</title>
        <authorList>
            <person name="Zhang G."/>
        </authorList>
    </citation>
    <scope>NUCLEOTIDE SEQUENCE</scope>
    <source>
        <strain evidence="10">B10K-DU-001-08</strain>
        <tissue evidence="10">Muscle</tissue>
    </source>
</reference>
<dbReference type="PROSITE" id="PS00282">
    <property type="entry name" value="KAZAL_1"/>
    <property type="match status" value="1"/>
</dbReference>
<organism evidence="10 11">
    <name type="scientific">Penelope pileata</name>
    <dbReference type="NCBI Taxonomy" id="1118817"/>
    <lineage>
        <taxon>Eukaryota</taxon>
        <taxon>Metazoa</taxon>
        <taxon>Chordata</taxon>
        <taxon>Craniata</taxon>
        <taxon>Vertebrata</taxon>
        <taxon>Euteleostomi</taxon>
        <taxon>Archelosauria</taxon>
        <taxon>Archosauria</taxon>
        <taxon>Dinosauria</taxon>
        <taxon>Saurischia</taxon>
        <taxon>Theropoda</taxon>
        <taxon>Coelurosauria</taxon>
        <taxon>Aves</taxon>
        <taxon>Neognathae</taxon>
        <taxon>Galloanserae</taxon>
        <taxon>Galliformes</taxon>
        <taxon>Cracidae</taxon>
        <taxon>Penelope</taxon>
    </lineage>
</organism>
<dbReference type="EMBL" id="WBMW01005307">
    <property type="protein sequence ID" value="NXC49053.1"/>
    <property type="molecule type" value="Genomic_DNA"/>
</dbReference>
<keyword evidence="3" id="KW-0964">Secreted</keyword>
<sequence length="51" mass="5649">CSRFKSTNLYCTAEYMPLCGSDGITYGNKCHFCMAVLRSQGSLSLQHHGEC</sequence>
<dbReference type="Pfam" id="PF00050">
    <property type="entry name" value="Kazal_1"/>
    <property type="match status" value="1"/>
</dbReference>
<feature type="non-terminal residue" evidence="10">
    <location>
        <position position="51"/>
    </location>
</feature>
<dbReference type="InterPro" id="IPR050159">
    <property type="entry name" value="Kazal-type_SerProtInhib"/>
</dbReference>
<dbReference type="InterPro" id="IPR002350">
    <property type="entry name" value="Kazal_dom"/>
</dbReference>
<dbReference type="SMART" id="SM00280">
    <property type="entry name" value="KAZAL"/>
    <property type="match status" value="1"/>
</dbReference>
<accession>A0A851P264</accession>
<evidence type="ECO:0000256" key="6">
    <source>
        <dbReference type="ARBA" id="ARBA00022900"/>
    </source>
</evidence>
<evidence type="ECO:0000256" key="8">
    <source>
        <dbReference type="ARBA" id="ARBA00023180"/>
    </source>
</evidence>
<dbReference type="PANTHER" id="PTHR47499">
    <property type="entry name" value="SERINE PROTEASE INHIBITOR KAZAL-TYPE 7 SPINK7"/>
    <property type="match status" value="1"/>
</dbReference>
<evidence type="ECO:0000256" key="1">
    <source>
        <dbReference type="ARBA" id="ARBA00004613"/>
    </source>
</evidence>
<dbReference type="PROSITE" id="PS51465">
    <property type="entry name" value="KAZAL_2"/>
    <property type="match status" value="1"/>
</dbReference>
<feature type="domain" description="Kazal-like" evidence="9">
    <location>
        <begin position="1"/>
        <end position="51"/>
    </location>
</feature>
<dbReference type="GO" id="GO:0005576">
    <property type="term" value="C:extracellular region"/>
    <property type="evidence" value="ECO:0007669"/>
    <property type="project" value="UniProtKB-SubCell"/>
</dbReference>
<dbReference type="OrthoDB" id="126772at2759"/>
<dbReference type="InterPro" id="IPR036058">
    <property type="entry name" value="Kazal_dom_sf"/>
</dbReference>
<dbReference type="PRINTS" id="PR00290">
    <property type="entry name" value="KAZALINHBTR"/>
</dbReference>
<keyword evidence="11" id="KW-1185">Reference proteome</keyword>
<evidence type="ECO:0000256" key="5">
    <source>
        <dbReference type="ARBA" id="ARBA00022737"/>
    </source>
</evidence>
<evidence type="ECO:0000256" key="2">
    <source>
        <dbReference type="ARBA" id="ARBA00019248"/>
    </source>
</evidence>
<keyword evidence="7" id="KW-1015">Disulfide bond</keyword>
<protein>
    <recommendedName>
        <fullName evidence="2">Ovomucoid</fullName>
    </recommendedName>
</protein>
<dbReference type="PANTHER" id="PTHR47499:SF1">
    <property type="entry name" value="SERINE PROTEASE INHIBITOR KAZAL-TYPE 7"/>
    <property type="match status" value="1"/>
</dbReference>
<evidence type="ECO:0000256" key="3">
    <source>
        <dbReference type="ARBA" id="ARBA00022525"/>
    </source>
</evidence>
<dbReference type="AlphaFoldDB" id="A0A851P264"/>
<evidence type="ECO:0000256" key="7">
    <source>
        <dbReference type="ARBA" id="ARBA00023157"/>
    </source>
</evidence>
<dbReference type="InterPro" id="IPR001239">
    <property type="entry name" value="Prot_inh_Kazal-m"/>
</dbReference>
<comment type="caution">
    <text evidence="10">The sequence shown here is derived from an EMBL/GenBank/DDBJ whole genome shotgun (WGS) entry which is preliminary data.</text>
</comment>
<feature type="non-terminal residue" evidence="10">
    <location>
        <position position="1"/>
    </location>
</feature>
<keyword evidence="5" id="KW-0677">Repeat</keyword>
<evidence type="ECO:0000313" key="10">
    <source>
        <dbReference type="EMBL" id="NXC49053.1"/>
    </source>
</evidence>
<dbReference type="Gene3D" id="3.30.60.30">
    <property type="match status" value="1"/>
</dbReference>
<evidence type="ECO:0000313" key="11">
    <source>
        <dbReference type="Proteomes" id="UP000613066"/>
    </source>
</evidence>
<name>A0A851P264_9GALL</name>
<gene>
    <name evidence="10" type="primary">Spink6_1</name>
    <name evidence="10" type="ORF">PENPIL_R09827</name>
</gene>
<keyword evidence="8" id="KW-0325">Glycoprotein</keyword>
<comment type="subcellular location">
    <subcellularLocation>
        <location evidence="1">Secreted</location>
    </subcellularLocation>
</comment>
<evidence type="ECO:0000256" key="4">
    <source>
        <dbReference type="ARBA" id="ARBA00022690"/>
    </source>
</evidence>
<keyword evidence="6" id="KW-0722">Serine protease inhibitor</keyword>
<proteinExistence type="predicted"/>
<dbReference type="Proteomes" id="UP000613066">
    <property type="component" value="Unassembled WGS sequence"/>
</dbReference>
<dbReference type="FunFam" id="3.30.60.30:FF:000037">
    <property type="entry name" value="Ovomucoid"/>
    <property type="match status" value="1"/>
</dbReference>
<keyword evidence="4" id="KW-0646">Protease inhibitor</keyword>
<evidence type="ECO:0000259" key="9">
    <source>
        <dbReference type="PROSITE" id="PS51465"/>
    </source>
</evidence>
<dbReference type="GO" id="GO:0004867">
    <property type="term" value="F:serine-type endopeptidase inhibitor activity"/>
    <property type="evidence" value="ECO:0007669"/>
    <property type="project" value="UniProtKB-KW"/>
</dbReference>
<dbReference type="SUPFAM" id="SSF100895">
    <property type="entry name" value="Kazal-type serine protease inhibitors"/>
    <property type="match status" value="1"/>
</dbReference>